<dbReference type="RefSeq" id="XP_010435782.1">
    <property type="nucleotide sequence ID" value="XM_010437480.1"/>
</dbReference>
<dbReference type="EC" id="1.5.5.2" evidence="2 5"/>
<dbReference type="Proteomes" id="UP000694864">
    <property type="component" value="Chromosome 10"/>
</dbReference>
<dbReference type="Pfam" id="PF01619">
    <property type="entry name" value="Pro_dh"/>
    <property type="match status" value="1"/>
</dbReference>
<dbReference type="SUPFAM" id="SSF51730">
    <property type="entry name" value="FAD-linked oxidoreductase"/>
    <property type="match status" value="1"/>
</dbReference>
<evidence type="ECO:0000259" key="6">
    <source>
        <dbReference type="Pfam" id="PF01619"/>
    </source>
</evidence>
<dbReference type="InterPro" id="IPR015659">
    <property type="entry name" value="Proline_oxidase"/>
</dbReference>
<evidence type="ECO:0000313" key="8">
    <source>
        <dbReference type="RefSeq" id="XP_010435782.1"/>
    </source>
</evidence>
<evidence type="ECO:0000256" key="5">
    <source>
        <dbReference type="RuleBase" id="RU364054"/>
    </source>
</evidence>
<keyword evidence="3 5" id="KW-0560">Oxidoreductase</keyword>
<name>A0ABM0U4R3_CAMSA</name>
<evidence type="ECO:0000256" key="2">
    <source>
        <dbReference type="ARBA" id="ARBA00012695"/>
    </source>
</evidence>
<sequence length="467" mass="52090">MANRFLRPNLVRRFSTVSPVGPPTTVIPEIISFDHQPKPDVDLDLSDQSRLFASVPILNLIRSTAVLHATAIGPMVDIGSWLMSSKLMETTFTRDLVLGIVKGTFYEHFCAGEDATAAARRVRSVYESTGLKGMLVYGVEHAEDGAACDDNIKKFMETVEAAKTLPTSHLSSVVVKITAICPMDVLKRVSDLLRWQYKNPNFKLPWKLNSFPVFSGLSPLYHTTTEPEPLTVEEERELEKAHDRLKSVCQRCQESNVPLLIDAEDTILQPAIDYMAYWSAIKFNTDQDRPIVYNTIQAYLKDAGERLHFALRESEKMKVPIGFKLVRGAYMSSEAKLADSLGHKSPVHDTIQDTHDCYNECMSFLMEKASNGSGIAVILATHNTDSGKLGARKASELGIDKENGKIEFAQLYGMSDALSFGLKRAGFNVSKYMPYGPVDTAVPYLIRRAYENRGMMSTGSLDRQLMR</sequence>
<dbReference type="Gene3D" id="3.20.20.220">
    <property type="match status" value="1"/>
</dbReference>
<organism evidence="7 8">
    <name type="scientific">Camelina sativa</name>
    <name type="common">False flax</name>
    <name type="synonym">Myagrum sativum</name>
    <dbReference type="NCBI Taxonomy" id="90675"/>
    <lineage>
        <taxon>Eukaryota</taxon>
        <taxon>Viridiplantae</taxon>
        <taxon>Streptophyta</taxon>
        <taxon>Embryophyta</taxon>
        <taxon>Tracheophyta</taxon>
        <taxon>Spermatophyta</taxon>
        <taxon>Magnoliopsida</taxon>
        <taxon>eudicotyledons</taxon>
        <taxon>Gunneridae</taxon>
        <taxon>Pentapetalae</taxon>
        <taxon>rosids</taxon>
        <taxon>malvids</taxon>
        <taxon>Brassicales</taxon>
        <taxon>Brassicaceae</taxon>
        <taxon>Camelineae</taxon>
        <taxon>Camelina</taxon>
    </lineage>
</organism>
<dbReference type="PANTHER" id="PTHR13914:SF31">
    <property type="entry name" value="PROLINE DEHYDROGENASE 2, MITOCHONDRIAL"/>
    <property type="match status" value="1"/>
</dbReference>
<keyword evidence="5" id="KW-0274">FAD</keyword>
<comment type="function">
    <text evidence="5">Converts proline to delta-1-pyrroline-5-carboxylate.</text>
</comment>
<proteinExistence type="inferred from homology"/>
<evidence type="ECO:0000256" key="4">
    <source>
        <dbReference type="ARBA" id="ARBA00023062"/>
    </source>
</evidence>
<dbReference type="PANTHER" id="PTHR13914">
    <property type="entry name" value="PROLINE OXIDASE"/>
    <property type="match status" value="1"/>
</dbReference>
<evidence type="ECO:0000256" key="3">
    <source>
        <dbReference type="ARBA" id="ARBA00023002"/>
    </source>
</evidence>
<keyword evidence="7" id="KW-1185">Reference proteome</keyword>
<keyword evidence="4 5" id="KW-0642">Proline metabolism</keyword>
<dbReference type="InterPro" id="IPR029041">
    <property type="entry name" value="FAD-linked_oxidoreductase-like"/>
</dbReference>
<reference evidence="8" key="2">
    <citation type="submission" date="2025-08" db="UniProtKB">
        <authorList>
            <consortium name="RefSeq"/>
        </authorList>
    </citation>
    <scope>IDENTIFICATION</scope>
    <source>
        <tissue evidence="8">Leaf</tissue>
    </source>
</reference>
<dbReference type="GeneID" id="104719536"/>
<protein>
    <recommendedName>
        <fullName evidence="2 5">Proline dehydrogenase</fullName>
        <ecNumber evidence="2 5">1.5.5.2</ecNumber>
    </recommendedName>
</protein>
<reference evidence="7" key="1">
    <citation type="journal article" date="2014" name="Nat. Commun.">
        <title>The emerging biofuel crop Camelina sativa retains a highly undifferentiated hexaploid genome structure.</title>
        <authorList>
            <person name="Kagale S."/>
            <person name="Koh C."/>
            <person name="Nixon J."/>
            <person name="Bollina V."/>
            <person name="Clarke W.E."/>
            <person name="Tuteja R."/>
            <person name="Spillane C."/>
            <person name="Robinson S.J."/>
            <person name="Links M.G."/>
            <person name="Clarke C."/>
            <person name="Higgins E.E."/>
            <person name="Huebert T."/>
            <person name="Sharpe A.G."/>
            <person name="Parkin I.A."/>
        </authorList>
    </citation>
    <scope>NUCLEOTIDE SEQUENCE [LARGE SCALE GENOMIC DNA]</scope>
    <source>
        <strain evidence="7">cv. DH55</strain>
    </source>
</reference>
<feature type="domain" description="Proline dehydrogenase" evidence="6">
    <location>
        <begin position="134"/>
        <end position="457"/>
    </location>
</feature>
<accession>A0ABM0U4R3</accession>
<comment type="catalytic activity">
    <reaction evidence="5">
        <text>L-proline + a quinone = (S)-1-pyrroline-5-carboxylate + a quinol + H(+)</text>
        <dbReference type="Rhea" id="RHEA:23784"/>
        <dbReference type="ChEBI" id="CHEBI:15378"/>
        <dbReference type="ChEBI" id="CHEBI:17388"/>
        <dbReference type="ChEBI" id="CHEBI:24646"/>
        <dbReference type="ChEBI" id="CHEBI:60039"/>
        <dbReference type="ChEBI" id="CHEBI:132124"/>
        <dbReference type="EC" id="1.5.5.2"/>
    </reaction>
</comment>
<dbReference type="InterPro" id="IPR002872">
    <property type="entry name" value="Proline_DH_dom"/>
</dbReference>
<keyword evidence="5" id="KW-0285">Flavoprotein</keyword>
<comment type="similarity">
    <text evidence="1 5">Belongs to the proline oxidase family.</text>
</comment>
<evidence type="ECO:0000256" key="1">
    <source>
        <dbReference type="ARBA" id="ARBA00005869"/>
    </source>
</evidence>
<comment type="cofactor">
    <cofactor evidence="5">
        <name>FAD</name>
        <dbReference type="ChEBI" id="CHEBI:57692"/>
    </cofactor>
</comment>
<gene>
    <name evidence="8" type="primary">LOC104719536</name>
</gene>
<evidence type="ECO:0000313" key="7">
    <source>
        <dbReference type="Proteomes" id="UP000694864"/>
    </source>
</evidence>